<keyword evidence="2" id="KW-1133">Transmembrane helix</keyword>
<organism evidence="4 5">
    <name type="scientific">Linnemannia gamsii</name>
    <dbReference type="NCBI Taxonomy" id="64522"/>
    <lineage>
        <taxon>Eukaryota</taxon>
        <taxon>Fungi</taxon>
        <taxon>Fungi incertae sedis</taxon>
        <taxon>Mucoromycota</taxon>
        <taxon>Mortierellomycotina</taxon>
        <taxon>Mortierellomycetes</taxon>
        <taxon>Mortierellales</taxon>
        <taxon>Mortierellaceae</taxon>
        <taxon>Linnemannia</taxon>
    </lineage>
</organism>
<dbReference type="InterPro" id="IPR016137">
    <property type="entry name" value="RGS"/>
</dbReference>
<dbReference type="Pfam" id="PF00615">
    <property type="entry name" value="RGS"/>
    <property type="match status" value="1"/>
</dbReference>
<gene>
    <name evidence="4" type="ORF">BGZ96_007043</name>
</gene>
<feature type="transmembrane region" description="Helical" evidence="2">
    <location>
        <begin position="303"/>
        <end position="323"/>
    </location>
</feature>
<reference evidence="4 5" key="1">
    <citation type="journal article" date="2020" name="Fungal Divers.">
        <title>Resolving the Mortierellaceae phylogeny through synthesis of multi-gene phylogenetics and phylogenomics.</title>
        <authorList>
            <person name="Vandepol N."/>
            <person name="Liber J."/>
            <person name="Desiro A."/>
            <person name="Na H."/>
            <person name="Kennedy M."/>
            <person name="Barry K."/>
            <person name="Grigoriev I.V."/>
            <person name="Miller A.N."/>
            <person name="O'Donnell K."/>
            <person name="Stajich J.E."/>
            <person name="Bonito G."/>
        </authorList>
    </citation>
    <scope>NUCLEOTIDE SEQUENCE [LARGE SCALE GENOMIC DNA]</scope>
    <source>
        <strain evidence="4 5">AD045</strain>
    </source>
</reference>
<evidence type="ECO:0000313" key="4">
    <source>
        <dbReference type="EMBL" id="KAG0297306.1"/>
    </source>
</evidence>
<evidence type="ECO:0000256" key="1">
    <source>
        <dbReference type="SAM" id="MobiDB-lite"/>
    </source>
</evidence>
<feature type="compositionally biased region" description="Polar residues" evidence="1">
    <location>
        <begin position="447"/>
        <end position="458"/>
    </location>
</feature>
<feature type="compositionally biased region" description="Polar residues" evidence="1">
    <location>
        <begin position="917"/>
        <end position="927"/>
    </location>
</feature>
<evidence type="ECO:0000256" key="2">
    <source>
        <dbReference type="SAM" id="Phobius"/>
    </source>
</evidence>
<sequence>MADNNRATNPTSQGGKPLPSEAQKTAFIVIGIICSFTGLVTTFLFQQISKKDNDLRQRGRYLVTIQGYSETIFLTLMLYNSAFASTIPCFVIFHASYLVLVPFVLVLTGRAWRLITRIQRNQDIYQTRFADPTDLAELTKVTATQGNKFKERTLLPARGHSSSRLSPSLVNLTSLKSSRQQSSQPRSQQDAIGQNDRVFELTEKSQKDIARANKWYNRYKKATDRQMLITGVTYMTLCVIVDIAFLITMPALRSISHSGTCPGTILPFLFPYVTYFIFLFILSPIMIYQLNGVNDGYGIRKELIWISLFSLPCIALFFGLPTIAKSFTDVVDQVYFMAIILVAAHIPSIIAPLFRHFRANPYQCHYRNRQENAAKGKGGVGPTHIDRDHGRGRIVVTSADNLPLDSESTQPSARQQWLNGSNAQLSPPVEVMFNQQGGRDQPPLHAQHTNQQENNTGGLNVGIKSIIRGQQRHRFGFGSSEHAETIKHIKTDWDEFIKALEDRRMFDHISAFTVAEFCAENTRFLYEVARLEKRAMQYERLRELTSGSQDAVEPVGSTTDASTLEQQDEEEVVEKGSNAGARESTIGPLPTHFASAHRVQLDDGKGSQRIKKIVSVSSVSSTMPMLGSRRSSSSLFDESEPSSPLGSSSHSTFRRYGGSSVALPDLEEGITENQEAGNPSVPIHLDIINMPNTPFAPLPMPPTLLIQFEYVYNTFIASGARLELNLSHETVQEIHQKAKRSEWGSGMFDGATFEVQELLFRDVWPKFVSSSRGLQAFERDEPEYEPSDKFGTASVGSRTTVFLPFDHHQLSRQPTSSSPAHSIRSPKSSLSKAASTRSVAAPSTEPSAGVVRCSGQGDTFSEEPSRTGFKTWLDKKNRSGITAATLISREGDNEESLGIIEQSRRSTADRRSDTSALYSSSTVTPPA</sequence>
<proteinExistence type="predicted"/>
<dbReference type="InterPro" id="IPR036305">
    <property type="entry name" value="RGS_sf"/>
</dbReference>
<feature type="compositionally biased region" description="Low complexity" evidence="1">
    <location>
        <begin position="628"/>
        <end position="651"/>
    </location>
</feature>
<feature type="compositionally biased region" description="Polar residues" evidence="1">
    <location>
        <begin position="556"/>
        <end position="565"/>
    </location>
</feature>
<feature type="compositionally biased region" description="Basic and acidic residues" evidence="1">
    <location>
        <begin position="902"/>
        <end position="913"/>
    </location>
</feature>
<dbReference type="SUPFAM" id="SSF48097">
    <property type="entry name" value="Regulator of G-protein signaling, RGS"/>
    <property type="match status" value="1"/>
</dbReference>
<feature type="region of interest" description="Disordered" evidence="1">
    <location>
        <begin position="623"/>
        <end position="656"/>
    </location>
</feature>
<accession>A0ABQ7KF67</accession>
<evidence type="ECO:0000313" key="5">
    <source>
        <dbReference type="Proteomes" id="UP001194696"/>
    </source>
</evidence>
<feature type="transmembrane region" description="Helical" evidence="2">
    <location>
        <begin position="272"/>
        <end position="291"/>
    </location>
</feature>
<name>A0ABQ7KF67_9FUNG</name>
<feature type="transmembrane region" description="Helical" evidence="2">
    <location>
        <begin position="335"/>
        <end position="354"/>
    </location>
</feature>
<protein>
    <recommendedName>
        <fullName evidence="3">RGS domain-containing protein</fullName>
    </recommendedName>
</protein>
<feature type="region of interest" description="Disordered" evidence="1">
    <location>
        <begin position="544"/>
        <end position="589"/>
    </location>
</feature>
<dbReference type="EMBL" id="JAAAIM010000035">
    <property type="protein sequence ID" value="KAG0297306.1"/>
    <property type="molecule type" value="Genomic_DNA"/>
</dbReference>
<feature type="transmembrane region" description="Helical" evidence="2">
    <location>
        <begin position="61"/>
        <end position="79"/>
    </location>
</feature>
<keyword evidence="2" id="KW-0472">Membrane</keyword>
<feature type="domain" description="RGS" evidence="3">
    <location>
        <begin position="709"/>
        <end position="770"/>
    </location>
</feature>
<comment type="caution">
    <text evidence="4">The sequence shown here is derived from an EMBL/GenBank/DDBJ whole genome shotgun (WGS) entry which is preliminary data.</text>
</comment>
<feature type="region of interest" description="Disordered" evidence="1">
    <location>
        <begin position="884"/>
        <end position="927"/>
    </location>
</feature>
<feature type="region of interest" description="Disordered" evidence="1">
    <location>
        <begin position="438"/>
        <end position="459"/>
    </location>
</feature>
<dbReference type="PANTHER" id="PTHR10845:SF192">
    <property type="entry name" value="DOUBLE HIT, ISOFORM B"/>
    <property type="match status" value="1"/>
</dbReference>
<dbReference type="PANTHER" id="PTHR10845">
    <property type="entry name" value="REGULATOR OF G PROTEIN SIGNALING"/>
    <property type="match status" value="1"/>
</dbReference>
<keyword evidence="5" id="KW-1185">Reference proteome</keyword>
<feature type="transmembrane region" description="Helical" evidence="2">
    <location>
        <begin position="85"/>
        <end position="107"/>
    </location>
</feature>
<dbReference type="Proteomes" id="UP001194696">
    <property type="component" value="Unassembled WGS sequence"/>
</dbReference>
<evidence type="ECO:0000259" key="3">
    <source>
        <dbReference type="PROSITE" id="PS50132"/>
    </source>
</evidence>
<keyword evidence="2" id="KW-0812">Transmembrane</keyword>
<feature type="transmembrane region" description="Helical" evidence="2">
    <location>
        <begin position="26"/>
        <end position="49"/>
    </location>
</feature>
<feature type="transmembrane region" description="Helical" evidence="2">
    <location>
        <begin position="228"/>
        <end position="252"/>
    </location>
</feature>
<dbReference type="PROSITE" id="PS50132">
    <property type="entry name" value="RGS"/>
    <property type="match status" value="1"/>
</dbReference>
<dbReference type="Gene3D" id="1.10.167.10">
    <property type="entry name" value="Regulator of G-protein Signalling 4, domain 2"/>
    <property type="match status" value="1"/>
</dbReference>
<feature type="region of interest" description="Disordered" evidence="1">
    <location>
        <begin position="809"/>
        <end position="867"/>
    </location>
</feature>
<dbReference type="InterPro" id="IPR044926">
    <property type="entry name" value="RGS_subdomain_2"/>
</dbReference>
<feature type="compositionally biased region" description="Polar residues" evidence="1">
    <location>
        <begin position="811"/>
        <end position="838"/>
    </location>
</feature>